<gene>
    <name evidence="1" type="ORF">FEV09_11350</name>
</gene>
<reference evidence="1" key="1">
    <citation type="submission" date="2019-05" db="EMBL/GenBank/DDBJ databases">
        <title>Whole genome sequencing of Pseudanabaena catenata USMAC16.</title>
        <authorList>
            <person name="Khan Z."/>
            <person name="Omar W.M."/>
            <person name="Convey P."/>
            <person name="Merican F."/>
            <person name="Najimudin N."/>
        </authorList>
    </citation>
    <scope>NUCLEOTIDE SEQUENCE</scope>
    <source>
        <strain evidence="1">USMAC16</strain>
    </source>
</reference>
<name>A0A9X4MB53_9CYAN</name>
<dbReference type="Proteomes" id="UP001152872">
    <property type="component" value="Unassembled WGS sequence"/>
</dbReference>
<organism evidence="1 2">
    <name type="scientific">Pseudanabaena catenata USMAC16</name>
    <dbReference type="NCBI Taxonomy" id="1855837"/>
    <lineage>
        <taxon>Bacteria</taxon>
        <taxon>Bacillati</taxon>
        <taxon>Cyanobacteriota</taxon>
        <taxon>Cyanophyceae</taxon>
        <taxon>Pseudanabaenales</taxon>
        <taxon>Pseudanabaenaceae</taxon>
        <taxon>Pseudanabaena</taxon>
    </lineage>
</organism>
<proteinExistence type="predicted"/>
<dbReference type="AlphaFoldDB" id="A0A9X4MB53"/>
<dbReference type="RefSeq" id="WP_009627267.1">
    <property type="nucleotide sequence ID" value="NZ_VBTY01000084.1"/>
</dbReference>
<dbReference type="EMBL" id="VBTY01000084">
    <property type="protein sequence ID" value="MDG3495155.1"/>
    <property type="molecule type" value="Genomic_DNA"/>
</dbReference>
<keyword evidence="2" id="KW-1185">Reference proteome</keyword>
<sequence length="59" mass="7179">MTYANLERVRTLRQQIIAETKHGFADWNLVQKMLDELMINHQQYKYFATKENISLYRES</sequence>
<comment type="caution">
    <text evidence="1">The sequence shown here is derived from an EMBL/GenBank/DDBJ whole genome shotgun (WGS) entry which is preliminary data.</text>
</comment>
<evidence type="ECO:0000313" key="2">
    <source>
        <dbReference type="Proteomes" id="UP001152872"/>
    </source>
</evidence>
<evidence type="ECO:0000313" key="1">
    <source>
        <dbReference type="EMBL" id="MDG3495155.1"/>
    </source>
</evidence>
<protein>
    <submittedName>
        <fullName evidence="1">Uncharacterized protein</fullName>
    </submittedName>
</protein>
<accession>A0A9X4MB53</accession>